<dbReference type="Proteomes" id="UP001138802">
    <property type="component" value="Unassembled WGS sequence"/>
</dbReference>
<protein>
    <recommendedName>
        <fullName evidence="4">Adenosylcobinamide amidohydrolase</fullName>
    </recommendedName>
</protein>
<dbReference type="AlphaFoldDB" id="A0A9X1B8A8"/>
<evidence type="ECO:0000256" key="1">
    <source>
        <dbReference type="SAM" id="MobiDB-lite"/>
    </source>
</evidence>
<proteinExistence type="predicted"/>
<evidence type="ECO:0008006" key="4">
    <source>
        <dbReference type="Google" id="ProtNLM"/>
    </source>
</evidence>
<feature type="compositionally biased region" description="Low complexity" evidence="1">
    <location>
        <begin position="148"/>
        <end position="164"/>
    </location>
</feature>
<organism evidence="2 3">
    <name type="scientific">Thiocapsa imhoffii</name>
    <dbReference type="NCBI Taxonomy" id="382777"/>
    <lineage>
        <taxon>Bacteria</taxon>
        <taxon>Pseudomonadati</taxon>
        <taxon>Pseudomonadota</taxon>
        <taxon>Gammaproteobacteria</taxon>
        <taxon>Chromatiales</taxon>
        <taxon>Chromatiaceae</taxon>
        <taxon>Thiocapsa</taxon>
    </lineage>
</organism>
<evidence type="ECO:0000313" key="2">
    <source>
        <dbReference type="EMBL" id="MBK1644567.1"/>
    </source>
</evidence>
<sequence>MVLDETDHDRLRREGRCLFIVFKRPHRVLSTCRVNGGLCETLTHLANHQGCEGVAHQVHALDAGTHGRVAAHGRACAEAGLPPESTALMSTAANMQCAALARLSAEELHVRVAATAGVLGNATRAGDPAGWHEEAETSRPVTNRPRSELGSDLGSGPGSDPESSLTPDHRGCGTIVTLVSINQPCTPACLVRAATMVTEAKSTAVLDLRIPSRQGVGLATGTGTDQLAIAAPLPRPGEWERQWAGGHNSLGELLARATHAAVTRALLLQNGLCAELRRNLCAALGRFGCDESLLETCARRTLDDAGAELFVANLVALIHDPRGAAAAYALAEVLELVRVGVLHREIAGEAVLDQAALLAAAIATKPERYALLRDQLMPDLHRPAGEFAALAVVRGFACKWS</sequence>
<reference evidence="2 3" key="1">
    <citation type="journal article" date="2020" name="Microorganisms">
        <title>Osmotic Adaptation and Compatible Solute Biosynthesis of Phototrophic Bacteria as Revealed from Genome Analyses.</title>
        <authorList>
            <person name="Imhoff J.F."/>
            <person name="Rahn T."/>
            <person name="Kunzel S."/>
            <person name="Keller A."/>
            <person name="Neulinger S.C."/>
        </authorList>
    </citation>
    <scope>NUCLEOTIDE SEQUENCE [LARGE SCALE GENOMIC DNA]</scope>
    <source>
        <strain evidence="2 3">DSM 21303</strain>
    </source>
</reference>
<keyword evidence="3" id="KW-1185">Reference proteome</keyword>
<feature type="region of interest" description="Disordered" evidence="1">
    <location>
        <begin position="121"/>
        <end position="168"/>
    </location>
</feature>
<dbReference type="InterPro" id="IPR002808">
    <property type="entry name" value="AdoCbi_amidolase"/>
</dbReference>
<name>A0A9X1B8A8_9GAMM</name>
<comment type="caution">
    <text evidence="2">The sequence shown here is derived from an EMBL/GenBank/DDBJ whole genome shotgun (WGS) entry which is preliminary data.</text>
</comment>
<gene>
    <name evidence="2" type="ORF">CKO25_07875</name>
</gene>
<evidence type="ECO:0000313" key="3">
    <source>
        <dbReference type="Proteomes" id="UP001138802"/>
    </source>
</evidence>
<dbReference type="EMBL" id="NRSD01000006">
    <property type="protein sequence ID" value="MBK1644567.1"/>
    <property type="molecule type" value="Genomic_DNA"/>
</dbReference>
<dbReference type="Pfam" id="PF01955">
    <property type="entry name" value="CbiZ"/>
    <property type="match status" value="1"/>
</dbReference>
<dbReference type="PANTHER" id="PTHR35336:SF5">
    <property type="entry name" value="ADENOSYLCOBINAMIDE AMIDOHYDROLASE"/>
    <property type="match status" value="1"/>
</dbReference>
<dbReference type="PANTHER" id="PTHR35336">
    <property type="entry name" value="ADENOSYLCOBINAMIDE AMIDOHYDROLASE"/>
    <property type="match status" value="1"/>
</dbReference>
<accession>A0A9X1B8A8</accession>
<dbReference type="InterPro" id="IPR052209">
    <property type="entry name" value="CbiZ"/>
</dbReference>